<sequence length="148" mass="15896">MIPNCHDPTVMSANCHDPTVMSANCHDPTVMIPNCHDPTVMSPTVMTLINYDLSEMMRLSSTRRFEWESTLKFFVAGSLAGQGWNGNGDSLSGCVGLICDSCSLFGNGSWTTFFLGSVYAFRRLSPPLSAIGGCGTFWAVALVGTVSN</sequence>
<proteinExistence type="predicted"/>
<evidence type="ECO:0000313" key="2">
    <source>
        <dbReference type="WBParaSite" id="jg24118.1"/>
    </source>
</evidence>
<protein>
    <submittedName>
        <fullName evidence="2">Uncharacterized protein</fullName>
    </submittedName>
</protein>
<dbReference type="Proteomes" id="UP000887574">
    <property type="component" value="Unplaced"/>
</dbReference>
<dbReference type="WBParaSite" id="jg24118.1">
    <property type="protein sequence ID" value="jg24118.1"/>
    <property type="gene ID" value="jg24118"/>
</dbReference>
<accession>A0A915DYQ8</accession>
<keyword evidence="1" id="KW-1185">Reference proteome</keyword>
<dbReference type="AlphaFoldDB" id="A0A915DYQ8"/>
<reference evidence="2" key="1">
    <citation type="submission" date="2022-11" db="UniProtKB">
        <authorList>
            <consortium name="WormBaseParasite"/>
        </authorList>
    </citation>
    <scope>IDENTIFICATION</scope>
</reference>
<name>A0A915DYQ8_9BILA</name>
<evidence type="ECO:0000313" key="1">
    <source>
        <dbReference type="Proteomes" id="UP000887574"/>
    </source>
</evidence>
<organism evidence="1 2">
    <name type="scientific">Ditylenchus dipsaci</name>
    <dbReference type="NCBI Taxonomy" id="166011"/>
    <lineage>
        <taxon>Eukaryota</taxon>
        <taxon>Metazoa</taxon>
        <taxon>Ecdysozoa</taxon>
        <taxon>Nematoda</taxon>
        <taxon>Chromadorea</taxon>
        <taxon>Rhabditida</taxon>
        <taxon>Tylenchina</taxon>
        <taxon>Tylenchomorpha</taxon>
        <taxon>Sphaerularioidea</taxon>
        <taxon>Anguinidae</taxon>
        <taxon>Anguininae</taxon>
        <taxon>Ditylenchus</taxon>
    </lineage>
</organism>